<organism evidence="1 2">
    <name type="scientific">Rubripirellula tenax</name>
    <dbReference type="NCBI Taxonomy" id="2528015"/>
    <lineage>
        <taxon>Bacteria</taxon>
        <taxon>Pseudomonadati</taxon>
        <taxon>Planctomycetota</taxon>
        <taxon>Planctomycetia</taxon>
        <taxon>Pirellulales</taxon>
        <taxon>Pirellulaceae</taxon>
        <taxon>Rubripirellula</taxon>
    </lineage>
</organism>
<accession>A0A5C6E591</accession>
<comment type="caution">
    <text evidence="1">The sequence shown here is derived from an EMBL/GenBank/DDBJ whole genome shotgun (WGS) entry which is preliminary data.</text>
</comment>
<dbReference type="Proteomes" id="UP000318288">
    <property type="component" value="Unassembled WGS sequence"/>
</dbReference>
<dbReference type="AlphaFoldDB" id="A0A5C6E591"/>
<keyword evidence="2" id="KW-1185">Reference proteome</keyword>
<protein>
    <submittedName>
        <fullName evidence="1">Uncharacterized protein</fullName>
    </submittedName>
</protein>
<proteinExistence type="predicted"/>
<reference evidence="1 2" key="1">
    <citation type="submission" date="2019-02" db="EMBL/GenBank/DDBJ databases">
        <title>Deep-cultivation of Planctomycetes and their phenomic and genomic characterization uncovers novel biology.</title>
        <authorList>
            <person name="Wiegand S."/>
            <person name="Jogler M."/>
            <person name="Boedeker C."/>
            <person name="Pinto D."/>
            <person name="Vollmers J."/>
            <person name="Rivas-Marin E."/>
            <person name="Kohn T."/>
            <person name="Peeters S.H."/>
            <person name="Heuer A."/>
            <person name="Rast P."/>
            <person name="Oberbeckmann S."/>
            <person name="Bunk B."/>
            <person name="Jeske O."/>
            <person name="Meyerdierks A."/>
            <person name="Storesund J.E."/>
            <person name="Kallscheuer N."/>
            <person name="Luecker S."/>
            <person name="Lage O.M."/>
            <person name="Pohl T."/>
            <person name="Merkel B.J."/>
            <person name="Hornburger P."/>
            <person name="Mueller R.-W."/>
            <person name="Bruemmer F."/>
            <person name="Labrenz M."/>
            <person name="Spormann A.M."/>
            <person name="Op Den Camp H."/>
            <person name="Overmann J."/>
            <person name="Amann R."/>
            <person name="Jetten M.S.M."/>
            <person name="Mascher T."/>
            <person name="Medema M.H."/>
            <person name="Devos D.P."/>
            <person name="Kaster A.-K."/>
            <person name="Ovreas L."/>
            <person name="Rohde M."/>
            <person name="Galperin M.Y."/>
            <person name="Jogler C."/>
        </authorList>
    </citation>
    <scope>NUCLEOTIDE SEQUENCE [LARGE SCALE GENOMIC DNA]</scope>
    <source>
        <strain evidence="1 2">Poly51</strain>
    </source>
</reference>
<evidence type="ECO:0000313" key="2">
    <source>
        <dbReference type="Proteomes" id="UP000318288"/>
    </source>
</evidence>
<sequence length="192" mass="20675">MSQLTGGISGIGCQHSHLRALDVRVLSACVGHQCSHDRALVFLGQRTHQTVTSDANPRRSTSADISWARFERTNQQHERQALVDTANVTHQRERANDLQADQKTNHPFSVACDGYPPSRDSWSLVASSTSVVIVCPSSNGCQLVTTPLRLSIPCNCFASSNGSTWSPRPCESRTSILRAGLSDSASIASAGE</sequence>
<evidence type="ECO:0000313" key="1">
    <source>
        <dbReference type="EMBL" id="TWU43684.1"/>
    </source>
</evidence>
<gene>
    <name evidence="1" type="ORF">Poly51_62060</name>
</gene>
<name>A0A5C6E591_9BACT</name>
<dbReference type="EMBL" id="SJPW01000014">
    <property type="protein sequence ID" value="TWU43684.1"/>
    <property type="molecule type" value="Genomic_DNA"/>
</dbReference>